<reference evidence="2 3" key="1">
    <citation type="submission" date="2014-04" db="EMBL/GenBank/DDBJ databases">
        <title>Comparative Genomics of Cryptosporidium Species.</title>
        <authorList>
            <person name="Silva J.C."/>
            <person name="Su Q."/>
            <person name="Chalmers R."/>
            <person name="Chibucos M.C."/>
            <person name="Elwin K."/>
            <person name="Godinez A."/>
            <person name="Guo F."/>
            <person name="Huynh K."/>
            <person name="Orvis J."/>
            <person name="Ott S."/>
            <person name="Sadzewicz L."/>
            <person name="Sengamalay N."/>
            <person name="Shetty A."/>
            <person name="Sun M."/>
            <person name="Tallon L."/>
            <person name="Xiao L."/>
            <person name="Zhang H."/>
            <person name="Fraser C.M."/>
            <person name="Zhu G."/>
            <person name="Kissinger J."/>
            <person name="Widmer G."/>
        </authorList>
    </citation>
    <scope>NUCLEOTIDE SEQUENCE [LARGE SCALE GENOMIC DNA]</scope>
    <source>
        <strain evidence="2 3">UKMEL1</strain>
    </source>
</reference>
<protein>
    <submittedName>
        <fullName evidence="2">Uncharacterized protein</fullName>
    </submittedName>
</protein>
<sequence>MIRKRLVALFIHSLVMLCLICYIITEFKNDNDQKNKSVKQINQQVLLEREDAKFIQNEDSHPNTFFCPEQILEKNDGNVFQIFHNLPEIIKSFQDHQKNNFSKSCENYWKKSVKSLISKYKTNSNTNSSNHFKPQILGPSLQTEEMIKYLSRTTLNDDITMIKLRFKYIFDPINRKILKFEPTISCILDERIPKVIQLKRLKIRDINHTIKYIFKAIQKTSIEENKNNNKNNSLKYNNHIRYLDLLIHYDDCPIIWKTMPFYIYKNDTLHIEKCILNSKFSKQMQFLLSNITEIHHVFLKPQQFNSKCSCISTLISYNNNGSSNINTCEDTKVNVTNQPSNCFSYSSSISKSYFLSFNHYHYQNQNNNQSIIQNDDQKYHQNSGTIFSSLINNHLTTFEICEIINNFVKKIISILSSHDHIPEIMCYGAIKCYIPCYFENKNSIFTSTFDKLKKRDKLKLFNHLHCICQFNPKNSPNSSGLILSISSNPNSWDFASIPYVNHLDNNELIARSFISDEYTNNNKDLWNFKNNTLFFIGRYTDTSRLDLSCNIYNEINQNNFQSGNISNHVFISDSNKISCENRANLLEKLTLCDSKFICRKESISFIEWIHRLISSKFSLDLSGVGPWSNRLRMLMLSGTMIFQNTRSYYSNQFYDLLFKKNRLFFKFDNISDILLNINLILENPQISSNISKITSNFADNCLSEEGIAHYFKTLLLELGYWDLDSSIFSNNTHKHSFPFQNFTEIQFFPKDNLNTIRNKIETCLG</sequence>
<keyword evidence="1" id="KW-0472">Membrane</keyword>
<dbReference type="Proteomes" id="UP000236928">
    <property type="component" value="Unassembled WGS sequence"/>
</dbReference>
<dbReference type="OrthoDB" id="343098at2759"/>
<evidence type="ECO:0000256" key="1">
    <source>
        <dbReference type="SAM" id="Phobius"/>
    </source>
</evidence>
<gene>
    <name evidence="2" type="ORF">CmeUKMEL1_05960</name>
</gene>
<proteinExistence type="predicted"/>
<organism evidence="2 3">
    <name type="scientific">Cryptosporidium meleagridis</name>
    <dbReference type="NCBI Taxonomy" id="93969"/>
    <lineage>
        <taxon>Eukaryota</taxon>
        <taxon>Sar</taxon>
        <taxon>Alveolata</taxon>
        <taxon>Apicomplexa</taxon>
        <taxon>Conoidasida</taxon>
        <taxon>Coccidia</taxon>
        <taxon>Eucoccidiorida</taxon>
        <taxon>Eimeriorina</taxon>
        <taxon>Cryptosporidiidae</taxon>
        <taxon>Cryptosporidium</taxon>
    </lineage>
</organism>
<keyword evidence="3" id="KW-1185">Reference proteome</keyword>
<feature type="transmembrane region" description="Helical" evidence="1">
    <location>
        <begin position="7"/>
        <end position="25"/>
    </location>
</feature>
<keyword evidence="1" id="KW-0812">Transmembrane</keyword>
<dbReference type="EMBL" id="JIBK01000010">
    <property type="protein sequence ID" value="POM83151.1"/>
    <property type="molecule type" value="Genomic_DNA"/>
</dbReference>
<dbReference type="VEuPathDB" id="CryptoDB:CmeUKMEL1_05960"/>
<name>A0A2P4YZF1_9CRYT</name>
<accession>A0A2P4YZF1</accession>
<dbReference type="AlphaFoldDB" id="A0A2P4YZF1"/>
<comment type="caution">
    <text evidence="2">The sequence shown here is derived from an EMBL/GenBank/DDBJ whole genome shotgun (WGS) entry which is preliminary data.</text>
</comment>
<keyword evidence="1" id="KW-1133">Transmembrane helix</keyword>
<evidence type="ECO:0000313" key="2">
    <source>
        <dbReference type="EMBL" id="POM83151.1"/>
    </source>
</evidence>
<evidence type="ECO:0000313" key="3">
    <source>
        <dbReference type="Proteomes" id="UP000236928"/>
    </source>
</evidence>